<dbReference type="Proteomes" id="UP000295302">
    <property type="component" value="Unassembled WGS sequence"/>
</dbReference>
<evidence type="ECO:0000313" key="1">
    <source>
        <dbReference type="EMBL" id="TDD47225.1"/>
    </source>
</evidence>
<dbReference type="SUPFAM" id="SSF82784">
    <property type="entry name" value="OsmC-like"/>
    <property type="match status" value="1"/>
</dbReference>
<dbReference type="AlphaFoldDB" id="A0A4R4YPX5"/>
<dbReference type="OrthoDB" id="9789573at2"/>
<dbReference type="RefSeq" id="WP_132614045.1">
    <property type="nucleotide sequence ID" value="NZ_SMKQ01000049.1"/>
</dbReference>
<dbReference type="EMBL" id="SMKQ01000049">
    <property type="protein sequence ID" value="TDD47225.1"/>
    <property type="molecule type" value="Genomic_DNA"/>
</dbReference>
<dbReference type="InterPro" id="IPR036102">
    <property type="entry name" value="OsmC/Ohrsf"/>
</dbReference>
<reference evidence="1 2" key="1">
    <citation type="submission" date="2019-03" db="EMBL/GenBank/DDBJ databases">
        <title>Draft genome sequences of novel Actinobacteria.</title>
        <authorList>
            <person name="Sahin N."/>
            <person name="Ay H."/>
            <person name="Saygin H."/>
        </authorList>
    </citation>
    <scope>NUCLEOTIDE SEQUENCE [LARGE SCALE GENOMIC DNA]</scope>
    <source>
        <strain evidence="1 2">CH32</strain>
    </source>
</reference>
<dbReference type="Gene3D" id="3.30.300.20">
    <property type="match status" value="1"/>
</dbReference>
<dbReference type="Pfam" id="PF02566">
    <property type="entry name" value="OsmC"/>
    <property type="match status" value="1"/>
</dbReference>
<dbReference type="InterPro" id="IPR015946">
    <property type="entry name" value="KH_dom-like_a/b"/>
</dbReference>
<protein>
    <submittedName>
        <fullName evidence="1">OsmC family peroxiredoxin</fullName>
    </submittedName>
</protein>
<keyword evidence="2" id="KW-1185">Reference proteome</keyword>
<name>A0A4R4YPX5_9ACTN</name>
<sequence length="124" mass="13517">MVEARALTTPYQVRFRAGRNTGSADTVKNGVGGSSGPRPHELLEAALATCMTISARMALVDMGLTDTGVSVVVTLDRQEAVTRFRYELVLEPPVEEAQYQAVAERVRQSPVRRTLGRALEFEPA</sequence>
<accession>A0A4R4YPX5</accession>
<proteinExistence type="predicted"/>
<evidence type="ECO:0000313" key="2">
    <source>
        <dbReference type="Proteomes" id="UP000295302"/>
    </source>
</evidence>
<gene>
    <name evidence="1" type="ORF">E1286_18275</name>
</gene>
<dbReference type="InterPro" id="IPR003718">
    <property type="entry name" value="OsmC/Ohr_fam"/>
</dbReference>
<organism evidence="1 2">
    <name type="scientific">Nonomuraea terrae</name>
    <dbReference type="NCBI Taxonomy" id="2530383"/>
    <lineage>
        <taxon>Bacteria</taxon>
        <taxon>Bacillati</taxon>
        <taxon>Actinomycetota</taxon>
        <taxon>Actinomycetes</taxon>
        <taxon>Streptosporangiales</taxon>
        <taxon>Streptosporangiaceae</taxon>
        <taxon>Nonomuraea</taxon>
    </lineage>
</organism>
<comment type="caution">
    <text evidence="1">The sequence shown here is derived from an EMBL/GenBank/DDBJ whole genome shotgun (WGS) entry which is preliminary data.</text>
</comment>